<dbReference type="SUPFAM" id="SSF51735">
    <property type="entry name" value="NAD(P)-binding Rossmann-fold domains"/>
    <property type="match status" value="1"/>
</dbReference>
<accession>A0A423PVF2</accession>
<dbReference type="SMART" id="SM00822">
    <property type="entry name" value="PKS_KR"/>
    <property type="match status" value="1"/>
</dbReference>
<dbReference type="CDD" id="cd05233">
    <property type="entry name" value="SDR_c"/>
    <property type="match status" value="1"/>
</dbReference>
<dbReference type="InterPro" id="IPR057326">
    <property type="entry name" value="KR_dom"/>
</dbReference>
<dbReference type="GO" id="GO:0030497">
    <property type="term" value="P:fatty acid elongation"/>
    <property type="evidence" value="ECO:0007669"/>
    <property type="project" value="TreeGrafter"/>
</dbReference>
<dbReference type="Pfam" id="PF13561">
    <property type="entry name" value="adh_short_C2"/>
    <property type="match status" value="1"/>
</dbReference>
<dbReference type="PRINTS" id="PR00080">
    <property type="entry name" value="SDRFAMILY"/>
</dbReference>
<dbReference type="InterPro" id="IPR036291">
    <property type="entry name" value="NAD(P)-bd_dom_sf"/>
</dbReference>
<comment type="similarity">
    <text evidence="1">Belongs to the short-chain dehydrogenases/reductases (SDR) family.</text>
</comment>
<dbReference type="NCBIfam" id="NF005559">
    <property type="entry name" value="PRK07231.1"/>
    <property type="match status" value="1"/>
</dbReference>
<evidence type="ECO:0000313" key="4">
    <source>
        <dbReference type="Proteomes" id="UP000285310"/>
    </source>
</evidence>
<dbReference type="FunFam" id="3.40.50.720:FF:000084">
    <property type="entry name" value="Short-chain dehydrogenase reductase"/>
    <property type="match status" value="1"/>
</dbReference>
<organism evidence="3 4">
    <name type="scientific">Salinisphaera japonica YTM-1</name>
    <dbReference type="NCBI Taxonomy" id="1209778"/>
    <lineage>
        <taxon>Bacteria</taxon>
        <taxon>Pseudomonadati</taxon>
        <taxon>Pseudomonadota</taxon>
        <taxon>Gammaproteobacteria</taxon>
        <taxon>Salinisphaerales</taxon>
        <taxon>Salinisphaeraceae</taxon>
        <taxon>Salinisphaera</taxon>
    </lineage>
</organism>
<reference evidence="3 4" key="1">
    <citation type="submission" date="2013-10" db="EMBL/GenBank/DDBJ databases">
        <title>Salinisphaera japonica YTM-1 Genome Sequencing.</title>
        <authorList>
            <person name="Lai Q."/>
            <person name="Li C."/>
            <person name="Shao Z."/>
        </authorList>
    </citation>
    <scope>NUCLEOTIDE SEQUENCE [LARGE SCALE GENOMIC DNA]</scope>
    <source>
        <strain evidence="3 4">YTM-1</strain>
    </source>
</reference>
<dbReference type="PANTHER" id="PTHR42760">
    <property type="entry name" value="SHORT-CHAIN DEHYDROGENASES/REDUCTASES FAMILY MEMBER"/>
    <property type="match status" value="1"/>
</dbReference>
<feature type="domain" description="Ketoreductase" evidence="2">
    <location>
        <begin position="11"/>
        <end position="225"/>
    </location>
</feature>
<dbReference type="InParanoid" id="A0A423PVF2"/>
<evidence type="ECO:0000259" key="2">
    <source>
        <dbReference type="SMART" id="SM00822"/>
    </source>
</evidence>
<dbReference type="FunCoup" id="A0A423PVF2">
    <property type="interactions" value="292"/>
</dbReference>
<proteinExistence type="inferred from homology"/>
<evidence type="ECO:0000313" key="3">
    <source>
        <dbReference type="EMBL" id="ROO29565.1"/>
    </source>
</evidence>
<dbReference type="PRINTS" id="PR00081">
    <property type="entry name" value="GDHRDH"/>
</dbReference>
<dbReference type="AlphaFoldDB" id="A0A423PVF2"/>
<dbReference type="InterPro" id="IPR020904">
    <property type="entry name" value="Sc_DH/Rdtase_CS"/>
</dbReference>
<dbReference type="Gene3D" id="3.40.50.720">
    <property type="entry name" value="NAD(P)-binding Rossmann-like Domain"/>
    <property type="match status" value="1"/>
</dbReference>
<dbReference type="InterPro" id="IPR002347">
    <property type="entry name" value="SDR_fam"/>
</dbReference>
<dbReference type="EMBL" id="AYKG01000014">
    <property type="protein sequence ID" value="ROO29565.1"/>
    <property type="molecule type" value="Genomic_DNA"/>
</dbReference>
<protein>
    <submittedName>
        <fullName evidence="3">2-dehydro-3-deoxy-D-gluconate 5-dehydrogenase</fullName>
    </submittedName>
</protein>
<evidence type="ECO:0000256" key="1">
    <source>
        <dbReference type="ARBA" id="ARBA00006484"/>
    </source>
</evidence>
<dbReference type="GO" id="GO:0016616">
    <property type="term" value="F:oxidoreductase activity, acting on the CH-OH group of donors, NAD or NADP as acceptor"/>
    <property type="evidence" value="ECO:0007669"/>
    <property type="project" value="UniProtKB-ARBA"/>
</dbReference>
<gene>
    <name evidence="3" type="ORF">SAJA_06045</name>
</gene>
<name>A0A423PVF2_9GAMM</name>
<dbReference type="PROSITE" id="PS00061">
    <property type="entry name" value="ADH_SHORT"/>
    <property type="match status" value="1"/>
</dbReference>
<dbReference type="Proteomes" id="UP000285310">
    <property type="component" value="Unassembled WGS sequence"/>
</dbReference>
<keyword evidence="4" id="KW-1185">Reference proteome</keyword>
<comment type="caution">
    <text evidence="3">The sequence shown here is derived from an EMBL/GenBank/DDBJ whole genome shotgun (WGS) entry which is preliminary data.</text>
</comment>
<dbReference type="PANTHER" id="PTHR42760:SF135">
    <property type="entry name" value="BLL7886 PROTEIN"/>
    <property type="match status" value="1"/>
</dbReference>
<sequence>MMQQRFDLTGRVALVTGAGTGLGRGFAMTLAEAGAGVVLCGRREGPLAEVAERIRGAGGRAQPVTMDVTDSASVAAAFDSAEAAFGCVDITVCNAGVAQPAFAMDLAEDDWLKTIEVNLNGVWRVAQESAKRLAAHERAGSIVNISSILGHRVAAAVAPYAASKGAVEQLTRALALEWARYGIRVNAIAPGYIATEMNQAFFETPPGQKMISRIPQKRLGDIDDLAGALLLLASEAGRYITGTTIAVDGGHLQSSL</sequence>